<proteinExistence type="predicted"/>
<reference evidence="1 2" key="1">
    <citation type="submission" date="2017-11" db="EMBL/GenBank/DDBJ databases">
        <authorList>
            <person name="Kracher B."/>
        </authorList>
    </citation>
    <scope>NUCLEOTIDE SEQUENCE [LARGE SCALE GENOMIC DNA]</scope>
    <source>
        <strain evidence="1 2">RACE1</strain>
    </source>
</reference>
<dbReference type="Proteomes" id="UP000275772">
    <property type="component" value="Unassembled WGS sequence"/>
</dbReference>
<protein>
    <submittedName>
        <fullName evidence="1">Uncharacterized protein</fullName>
    </submittedName>
</protein>
<evidence type="ECO:0000313" key="1">
    <source>
        <dbReference type="EMBL" id="SZF01198.1"/>
    </source>
</evidence>
<dbReference type="AlphaFoldDB" id="A0A383UNB0"/>
<organism evidence="1 2">
    <name type="scientific">Blumeria hordei</name>
    <name type="common">Barley powdery mildew</name>
    <name type="synonym">Blumeria graminis f. sp. hordei</name>
    <dbReference type="NCBI Taxonomy" id="2867405"/>
    <lineage>
        <taxon>Eukaryota</taxon>
        <taxon>Fungi</taxon>
        <taxon>Dikarya</taxon>
        <taxon>Ascomycota</taxon>
        <taxon>Pezizomycotina</taxon>
        <taxon>Leotiomycetes</taxon>
        <taxon>Erysiphales</taxon>
        <taxon>Erysiphaceae</taxon>
        <taxon>Blumeria</taxon>
    </lineage>
</organism>
<dbReference type="EMBL" id="UNSH01000036">
    <property type="protein sequence ID" value="SZF01198.1"/>
    <property type="molecule type" value="Genomic_DNA"/>
</dbReference>
<sequence length="77" mass="8911">MKIRQFGIRLHLSCMLNADFSPGNLNSHQSKVQCSSSNMPSSEWYHFTYDISLVTWRLDNQSTCRTLSIPSNQLQFL</sequence>
<accession>A0A383UNB0</accession>
<gene>
    <name evidence="1" type="ORF">BLGHR1_11956</name>
</gene>
<evidence type="ECO:0000313" key="2">
    <source>
        <dbReference type="Proteomes" id="UP000275772"/>
    </source>
</evidence>
<name>A0A383UNB0_BLUHO</name>
<dbReference type="VEuPathDB" id="FungiDB:BLGHR1_11956"/>